<dbReference type="PROSITE" id="PS50206">
    <property type="entry name" value="RHODANESE_3"/>
    <property type="match status" value="1"/>
</dbReference>
<dbReference type="AlphaFoldDB" id="A0A3E0WZ31"/>
<proteinExistence type="predicted"/>
<feature type="domain" description="Rhodanese" evidence="1">
    <location>
        <begin position="16"/>
        <end position="104"/>
    </location>
</feature>
<keyword evidence="2" id="KW-0808">Transferase</keyword>
<dbReference type="SMART" id="SM00450">
    <property type="entry name" value="RHOD"/>
    <property type="match status" value="1"/>
</dbReference>
<evidence type="ECO:0000259" key="1">
    <source>
        <dbReference type="PROSITE" id="PS50206"/>
    </source>
</evidence>
<dbReference type="InterPro" id="IPR036873">
    <property type="entry name" value="Rhodanese-like_dom_sf"/>
</dbReference>
<dbReference type="InterPro" id="IPR001763">
    <property type="entry name" value="Rhodanese-like_dom"/>
</dbReference>
<protein>
    <submittedName>
        <fullName evidence="2">Sulfurtransferase</fullName>
    </submittedName>
</protein>
<dbReference type="RefSeq" id="WP_116301760.1">
    <property type="nucleotide sequence ID" value="NZ_NFZV01000006.1"/>
</dbReference>
<dbReference type="SUPFAM" id="SSF52821">
    <property type="entry name" value="Rhodanese/Cell cycle control phosphatase"/>
    <property type="match status" value="1"/>
</dbReference>
<dbReference type="Gene3D" id="3.40.250.10">
    <property type="entry name" value="Rhodanese-like domain"/>
    <property type="match status" value="1"/>
</dbReference>
<dbReference type="EMBL" id="NFZW01000007">
    <property type="protein sequence ID" value="RFA37423.1"/>
    <property type="molecule type" value="Genomic_DNA"/>
</dbReference>
<dbReference type="GO" id="GO:0016740">
    <property type="term" value="F:transferase activity"/>
    <property type="evidence" value="ECO:0007669"/>
    <property type="project" value="UniProtKB-KW"/>
</dbReference>
<name>A0A3E0WZ31_9GAMM</name>
<organism evidence="2 3">
    <name type="scientific">Alkalilimnicola ehrlichii</name>
    <dbReference type="NCBI Taxonomy" id="351052"/>
    <lineage>
        <taxon>Bacteria</taxon>
        <taxon>Pseudomonadati</taxon>
        <taxon>Pseudomonadota</taxon>
        <taxon>Gammaproteobacteria</taxon>
        <taxon>Chromatiales</taxon>
        <taxon>Ectothiorhodospiraceae</taxon>
        <taxon>Alkalilimnicola</taxon>
    </lineage>
</organism>
<dbReference type="Proteomes" id="UP000256763">
    <property type="component" value="Unassembled WGS sequence"/>
</dbReference>
<keyword evidence="3" id="KW-1185">Reference proteome</keyword>
<dbReference type="PANTHER" id="PTHR43031">
    <property type="entry name" value="FAD-DEPENDENT OXIDOREDUCTASE"/>
    <property type="match status" value="1"/>
</dbReference>
<evidence type="ECO:0000313" key="2">
    <source>
        <dbReference type="EMBL" id="RFA37423.1"/>
    </source>
</evidence>
<comment type="caution">
    <text evidence="2">The sequence shown here is derived from an EMBL/GenBank/DDBJ whole genome shotgun (WGS) entry which is preliminary data.</text>
</comment>
<dbReference type="InterPro" id="IPR050229">
    <property type="entry name" value="GlpE_sulfurtransferase"/>
</dbReference>
<accession>A0A3E0WZ31</accession>
<dbReference type="PANTHER" id="PTHR43031:SF17">
    <property type="entry name" value="SULFURTRANSFERASE YTWF-RELATED"/>
    <property type="match status" value="1"/>
</dbReference>
<sequence length="106" mass="12050">MKELLAIELQQWLAEEERKPVVLDVREHWEYDVAHLPGSTHIPMGEIPSRFTELSPDVPLVVLCHHGVRSAQVAHYLEHQGFDTVYNLVGGIDAWSHTVDPTVPTY</sequence>
<gene>
    <name evidence="2" type="ORF">CAL65_09035</name>
</gene>
<dbReference type="OrthoDB" id="9811849at2"/>
<reference evidence="3" key="1">
    <citation type="submission" date="2017-05" db="EMBL/GenBank/DDBJ databases">
        <authorList>
            <person name="Sharma S."/>
            <person name="Sidhu C."/>
            <person name="Pinnaka A.K."/>
        </authorList>
    </citation>
    <scope>NUCLEOTIDE SEQUENCE [LARGE SCALE GENOMIC DNA]</scope>
    <source>
        <strain evidence="3">AK93</strain>
    </source>
</reference>
<evidence type="ECO:0000313" key="3">
    <source>
        <dbReference type="Proteomes" id="UP000256763"/>
    </source>
</evidence>
<dbReference type="Pfam" id="PF00581">
    <property type="entry name" value="Rhodanese"/>
    <property type="match status" value="1"/>
</dbReference>